<dbReference type="EMBL" id="JAWJAY010000002">
    <property type="protein sequence ID" value="MDV2885782.1"/>
    <property type="molecule type" value="Genomic_DNA"/>
</dbReference>
<dbReference type="Gene3D" id="1.20.58.220">
    <property type="entry name" value="Phosphate transport system protein phou homolog 2, domain 2"/>
    <property type="match status" value="1"/>
</dbReference>
<dbReference type="NCBIfam" id="TIGR00704">
    <property type="entry name" value="NaPi_cotrn_rel"/>
    <property type="match status" value="1"/>
</dbReference>
<feature type="domain" description="PhoU" evidence="7">
    <location>
        <begin position="346"/>
        <end position="433"/>
    </location>
</feature>
<organism evidence="8 9">
    <name type="scientific">Alkalihalophilus pseudofirmus</name>
    <name type="common">Bacillus pseudofirmus</name>
    <dbReference type="NCBI Taxonomy" id="79885"/>
    <lineage>
        <taxon>Bacteria</taxon>
        <taxon>Bacillati</taxon>
        <taxon>Bacillota</taxon>
        <taxon>Bacilli</taxon>
        <taxon>Bacillales</taxon>
        <taxon>Bacillaceae</taxon>
        <taxon>Alkalihalophilus</taxon>
    </lineage>
</organism>
<protein>
    <submittedName>
        <fullName evidence="8">Na/Pi cotransporter family protein</fullName>
    </submittedName>
</protein>
<proteinExistence type="predicted"/>
<sequence>MDLQELLFMFFGGLGIFLFGIKYLGDGLQKVAGDGLRDLLDRFTTNPIMGVFAGIFVTILLQTSTGTTVLTIGLVNAGFMTLKQAIGVIIGANIGTTATAFIIGIKISAYALPIIAVGTFLIFFFKNHKVNNFGQVFFGFGALFLGLNLMGDGLKPLRDLQAFADLTVSMSENPLLGVLIGTIFTVAVQSSSAAIGLLQTLFAQGAMDLNAALPVLFGDNIGTTITAVLASIGASIAAKRAALTHVIFNVIGTVLVLILLVPFTRLVEYFQSSLNLNPEMTIAFAHGIFNVSNTLIQLPFIAVLAWIVIKLIPGQDSAIAYKAVHLEERFIRQSPSIALGQGKKEVLRMAELSEKGIEEVGQYFKTQGKKHRELIPQYEDAINNLDKKITDYLIQVSSHSLTDEDSKTHSTLMNTIRDLERIGDHMENIMELVEYQITNKVKFSDSAVADLDEMFDLTLSTLRQAVKALETDDIEEAKSVLLKEEQIDKMERDLRKKHIIRLNENRCTGAAGVIYVDMVSNLERVGDHAVNIAEVVIGEE</sequence>
<dbReference type="InterPro" id="IPR026022">
    <property type="entry name" value="PhoU_dom"/>
</dbReference>
<keyword evidence="5 6" id="KW-0472">Membrane</keyword>
<feature type="transmembrane region" description="Helical" evidence="6">
    <location>
        <begin position="85"/>
        <end position="103"/>
    </location>
</feature>
<comment type="caution">
    <text evidence="8">The sequence shown here is derived from an EMBL/GenBank/DDBJ whole genome shotgun (WGS) entry which is preliminary data.</text>
</comment>
<dbReference type="Pfam" id="PF02690">
    <property type="entry name" value="Na_Pi_cotrans"/>
    <property type="match status" value="1"/>
</dbReference>
<evidence type="ECO:0000256" key="1">
    <source>
        <dbReference type="ARBA" id="ARBA00004651"/>
    </source>
</evidence>
<evidence type="ECO:0000259" key="7">
    <source>
        <dbReference type="Pfam" id="PF01895"/>
    </source>
</evidence>
<dbReference type="GO" id="GO:0005436">
    <property type="term" value="F:sodium:phosphate symporter activity"/>
    <property type="evidence" value="ECO:0007669"/>
    <property type="project" value="InterPro"/>
</dbReference>
<evidence type="ECO:0000256" key="3">
    <source>
        <dbReference type="ARBA" id="ARBA00022692"/>
    </source>
</evidence>
<dbReference type="AlphaFoldDB" id="A0AAJ2U344"/>
<reference evidence="8" key="1">
    <citation type="submission" date="2023-10" db="EMBL/GenBank/DDBJ databases">
        <title>Screening of Alkalihalophilus pseudofirmusBZ-TG-HK211 and Its Alleviation of Salt Stress on Rapeseed Growth.</title>
        <authorList>
            <person name="Zhao B."/>
            <person name="Guo T."/>
        </authorList>
    </citation>
    <scope>NUCLEOTIDE SEQUENCE</scope>
    <source>
        <strain evidence="8">BZ-TG-HK211</strain>
    </source>
</reference>
<accession>A0AAJ2U344</accession>
<dbReference type="GO" id="GO:0005886">
    <property type="term" value="C:plasma membrane"/>
    <property type="evidence" value="ECO:0007669"/>
    <property type="project" value="UniProtKB-SubCell"/>
</dbReference>
<evidence type="ECO:0000256" key="5">
    <source>
        <dbReference type="ARBA" id="ARBA00023136"/>
    </source>
</evidence>
<feature type="transmembrane region" description="Helical" evidence="6">
    <location>
        <begin position="6"/>
        <end position="25"/>
    </location>
</feature>
<keyword evidence="3 6" id="KW-0812">Transmembrane</keyword>
<comment type="subcellular location">
    <subcellularLocation>
        <location evidence="1">Cell membrane</location>
        <topology evidence="1">Multi-pass membrane protein</topology>
    </subcellularLocation>
</comment>
<feature type="transmembrane region" description="Helical" evidence="6">
    <location>
        <begin position="110"/>
        <end position="127"/>
    </location>
</feature>
<dbReference type="PANTHER" id="PTHR10010">
    <property type="entry name" value="SOLUTE CARRIER FAMILY 34 SODIUM PHOSPHATE , MEMBER 2-RELATED"/>
    <property type="match status" value="1"/>
</dbReference>
<dbReference type="Proteomes" id="UP001285636">
    <property type="component" value="Unassembled WGS sequence"/>
</dbReference>
<feature type="transmembrane region" description="Helical" evidence="6">
    <location>
        <begin position="211"/>
        <end position="234"/>
    </location>
</feature>
<gene>
    <name evidence="8" type="ORF">RYX45_11380</name>
</gene>
<feature type="transmembrane region" description="Helical" evidence="6">
    <location>
        <begin position="175"/>
        <end position="199"/>
    </location>
</feature>
<evidence type="ECO:0000256" key="4">
    <source>
        <dbReference type="ARBA" id="ARBA00022989"/>
    </source>
</evidence>
<dbReference type="Pfam" id="PF01895">
    <property type="entry name" value="PhoU"/>
    <property type="match status" value="2"/>
</dbReference>
<evidence type="ECO:0000313" key="8">
    <source>
        <dbReference type="EMBL" id="MDV2885782.1"/>
    </source>
</evidence>
<evidence type="ECO:0000313" key="9">
    <source>
        <dbReference type="Proteomes" id="UP001285636"/>
    </source>
</evidence>
<dbReference type="RefSeq" id="WP_289234883.1">
    <property type="nucleotide sequence ID" value="NZ_CP117835.1"/>
</dbReference>
<feature type="domain" description="PhoU" evidence="7">
    <location>
        <begin position="451"/>
        <end position="536"/>
    </location>
</feature>
<dbReference type="SUPFAM" id="SSF109755">
    <property type="entry name" value="PhoU-like"/>
    <property type="match status" value="1"/>
</dbReference>
<keyword evidence="4 6" id="KW-1133">Transmembrane helix</keyword>
<dbReference type="InterPro" id="IPR003841">
    <property type="entry name" value="Na/Pi_transpt"/>
</dbReference>
<dbReference type="InterPro" id="IPR038078">
    <property type="entry name" value="PhoU-like_sf"/>
</dbReference>
<feature type="transmembrane region" description="Helical" evidence="6">
    <location>
        <begin position="46"/>
        <end position="65"/>
    </location>
</feature>
<evidence type="ECO:0000256" key="2">
    <source>
        <dbReference type="ARBA" id="ARBA00022475"/>
    </source>
</evidence>
<feature type="transmembrane region" description="Helical" evidence="6">
    <location>
        <begin position="246"/>
        <end position="267"/>
    </location>
</feature>
<feature type="transmembrane region" description="Helical" evidence="6">
    <location>
        <begin position="287"/>
        <end position="309"/>
    </location>
</feature>
<evidence type="ECO:0000256" key="6">
    <source>
        <dbReference type="SAM" id="Phobius"/>
    </source>
</evidence>
<dbReference type="InterPro" id="IPR004633">
    <property type="entry name" value="NaPi_cotrn-rel/YqeW-like"/>
</dbReference>
<feature type="transmembrane region" description="Helical" evidence="6">
    <location>
        <begin position="133"/>
        <end position="154"/>
    </location>
</feature>
<dbReference type="PANTHER" id="PTHR10010:SF46">
    <property type="entry name" value="SODIUM-DEPENDENT PHOSPHATE TRANSPORT PROTEIN 2B"/>
    <property type="match status" value="1"/>
</dbReference>
<keyword evidence="2" id="KW-1003">Cell membrane</keyword>
<dbReference type="GO" id="GO:0044341">
    <property type="term" value="P:sodium-dependent phosphate transport"/>
    <property type="evidence" value="ECO:0007669"/>
    <property type="project" value="InterPro"/>
</dbReference>
<name>A0AAJ2U344_ALKPS</name>
<dbReference type="NCBIfam" id="NF037997">
    <property type="entry name" value="Na_Pi_symport"/>
    <property type="match status" value="1"/>
</dbReference>